<accession>A0A1A9V3F2</accession>
<dbReference type="EnsemblMetazoa" id="GAUT024431-RA">
    <property type="protein sequence ID" value="GAUT024431-PA"/>
    <property type="gene ID" value="GAUT024431"/>
</dbReference>
<keyword evidence="3" id="KW-1185">Reference proteome</keyword>
<dbReference type="Proteomes" id="UP000078200">
    <property type="component" value="Unassembled WGS sequence"/>
</dbReference>
<proteinExistence type="predicted"/>
<feature type="compositionally biased region" description="Polar residues" evidence="1">
    <location>
        <begin position="130"/>
        <end position="140"/>
    </location>
</feature>
<sequence>MVGRKIGKGYQLYGFTHCIIKGKHVAKCKICDKELQNTAEARMRAHWNACSVTPAAKEIHELTHESTCKPEIGCSGRANNLDYAKRARTDHDLILEDESASIRHEKVNILNSPEEQKARDDTILKELPSPASSKGSRSGKTCESVMKAKLEYFKQKTNYLNREMDNILIERNCLPFVINAAAYEDDQDDGDVLSNIENDSGVVEDSVLYSGDNSQLRQELENAAAEYYHTKAVCYARLAESSEYKKTLLQLEMKKLLLERQQS</sequence>
<evidence type="ECO:0000256" key="1">
    <source>
        <dbReference type="SAM" id="MobiDB-lite"/>
    </source>
</evidence>
<protein>
    <submittedName>
        <fullName evidence="2">Uncharacterized protein</fullName>
    </submittedName>
</protein>
<dbReference type="VEuPathDB" id="VectorBase:GAUT024431"/>
<reference evidence="2" key="1">
    <citation type="submission" date="2020-05" db="UniProtKB">
        <authorList>
            <consortium name="EnsemblMetazoa"/>
        </authorList>
    </citation>
    <scope>IDENTIFICATION</scope>
    <source>
        <strain evidence="2">TTRI</strain>
    </source>
</reference>
<dbReference type="AlphaFoldDB" id="A0A1A9V3F2"/>
<name>A0A1A9V3F2_GLOAU</name>
<evidence type="ECO:0000313" key="3">
    <source>
        <dbReference type="Proteomes" id="UP000078200"/>
    </source>
</evidence>
<feature type="region of interest" description="Disordered" evidence="1">
    <location>
        <begin position="110"/>
        <end position="140"/>
    </location>
</feature>
<evidence type="ECO:0000313" key="2">
    <source>
        <dbReference type="EnsemblMetazoa" id="GAUT024431-PA"/>
    </source>
</evidence>
<organism evidence="2 3">
    <name type="scientific">Glossina austeni</name>
    <name type="common">Savannah tsetse fly</name>
    <dbReference type="NCBI Taxonomy" id="7395"/>
    <lineage>
        <taxon>Eukaryota</taxon>
        <taxon>Metazoa</taxon>
        <taxon>Ecdysozoa</taxon>
        <taxon>Arthropoda</taxon>
        <taxon>Hexapoda</taxon>
        <taxon>Insecta</taxon>
        <taxon>Pterygota</taxon>
        <taxon>Neoptera</taxon>
        <taxon>Endopterygota</taxon>
        <taxon>Diptera</taxon>
        <taxon>Brachycera</taxon>
        <taxon>Muscomorpha</taxon>
        <taxon>Hippoboscoidea</taxon>
        <taxon>Glossinidae</taxon>
        <taxon>Glossina</taxon>
    </lineage>
</organism>
<feature type="compositionally biased region" description="Basic and acidic residues" evidence="1">
    <location>
        <begin position="114"/>
        <end position="124"/>
    </location>
</feature>